<dbReference type="EMBL" id="CP036273">
    <property type="protein sequence ID" value="QDU22131.1"/>
    <property type="molecule type" value="Genomic_DNA"/>
</dbReference>
<sequence>MRAAACLSGLAEVVCGVLAVVEYRREQRMNEPEPPWVVAPEVLDVGEVPVGDRVLTFEMTNPADRPRRIVGLNEGCAGTVCIRSRHHGQVTVGPGETFRYECDLKVREPGPFDLRIAVFLEDGGIRTVEIGARGTGR</sequence>
<organism evidence="1 2">
    <name type="scientific">Urbifossiella limnaea</name>
    <dbReference type="NCBI Taxonomy" id="2528023"/>
    <lineage>
        <taxon>Bacteria</taxon>
        <taxon>Pseudomonadati</taxon>
        <taxon>Planctomycetota</taxon>
        <taxon>Planctomycetia</taxon>
        <taxon>Gemmatales</taxon>
        <taxon>Gemmataceae</taxon>
        <taxon>Urbifossiella</taxon>
    </lineage>
</organism>
<evidence type="ECO:0000313" key="1">
    <source>
        <dbReference type="EMBL" id="QDU22131.1"/>
    </source>
</evidence>
<evidence type="ECO:0008006" key="3">
    <source>
        <dbReference type="Google" id="ProtNLM"/>
    </source>
</evidence>
<evidence type="ECO:0000313" key="2">
    <source>
        <dbReference type="Proteomes" id="UP000319576"/>
    </source>
</evidence>
<dbReference type="RefSeq" id="WP_145241602.1">
    <property type="nucleotide sequence ID" value="NZ_CP036273.1"/>
</dbReference>
<accession>A0A517XX93</accession>
<protein>
    <recommendedName>
        <fullName evidence="3">DUF1573 domain-containing protein</fullName>
    </recommendedName>
</protein>
<gene>
    <name evidence="1" type="ORF">ETAA1_41070</name>
</gene>
<reference evidence="1 2" key="1">
    <citation type="submission" date="2019-02" db="EMBL/GenBank/DDBJ databases">
        <title>Deep-cultivation of Planctomycetes and their phenomic and genomic characterization uncovers novel biology.</title>
        <authorList>
            <person name="Wiegand S."/>
            <person name="Jogler M."/>
            <person name="Boedeker C."/>
            <person name="Pinto D."/>
            <person name="Vollmers J."/>
            <person name="Rivas-Marin E."/>
            <person name="Kohn T."/>
            <person name="Peeters S.H."/>
            <person name="Heuer A."/>
            <person name="Rast P."/>
            <person name="Oberbeckmann S."/>
            <person name="Bunk B."/>
            <person name="Jeske O."/>
            <person name="Meyerdierks A."/>
            <person name="Storesund J.E."/>
            <person name="Kallscheuer N."/>
            <person name="Luecker S."/>
            <person name="Lage O.M."/>
            <person name="Pohl T."/>
            <person name="Merkel B.J."/>
            <person name="Hornburger P."/>
            <person name="Mueller R.-W."/>
            <person name="Bruemmer F."/>
            <person name="Labrenz M."/>
            <person name="Spormann A.M."/>
            <person name="Op den Camp H."/>
            <person name="Overmann J."/>
            <person name="Amann R."/>
            <person name="Jetten M.S.M."/>
            <person name="Mascher T."/>
            <person name="Medema M.H."/>
            <person name="Devos D.P."/>
            <person name="Kaster A.-K."/>
            <person name="Ovreas L."/>
            <person name="Rohde M."/>
            <person name="Galperin M.Y."/>
            <person name="Jogler C."/>
        </authorList>
    </citation>
    <scope>NUCLEOTIDE SEQUENCE [LARGE SCALE GENOMIC DNA]</scope>
    <source>
        <strain evidence="1 2">ETA_A1</strain>
    </source>
</reference>
<keyword evidence="2" id="KW-1185">Reference proteome</keyword>
<dbReference type="KEGG" id="uli:ETAA1_41070"/>
<name>A0A517XX93_9BACT</name>
<dbReference type="Proteomes" id="UP000319576">
    <property type="component" value="Chromosome"/>
</dbReference>
<proteinExistence type="predicted"/>
<dbReference type="AlphaFoldDB" id="A0A517XX93"/>